<organism evidence="1 2">
    <name type="scientific">Vaccinium darrowii</name>
    <dbReference type="NCBI Taxonomy" id="229202"/>
    <lineage>
        <taxon>Eukaryota</taxon>
        <taxon>Viridiplantae</taxon>
        <taxon>Streptophyta</taxon>
        <taxon>Embryophyta</taxon>
        <taxon>Tracheophyta</taxon>
        <taxon>Spermatophyta</taxon>
        <taxon>Magnoliopsida</taxon>
        <taxon>eudicotyledons</taxon>
        <taxon>Gunneridae</taxon>
        <taxon>Pentapetalae</taxon>
        <taxon>asterids</taxon>
        <taxon>Ericales</taxon>
        <taxon>Ericaceae</taxon>
        <taxon>Vaccinioideae</taxon>
        <taxon>Vaccinieae</taxon>
        <taxon>Vaccinium</taxon>
    </lineage>
</organism>
<protein>
    <submittedName>
        <fullName evidence="1">Uncharacterized protein</fullName>
    </submittedName>
</protein>
<keyword evidence="2" id="KW-1185">Reference proteome</keyword>
<gene>
    <name evidence="1" type="ORF">Vadar_014559</name>
</gene>
<dbReference type="Proteomes" id="UP000828048">
    <property type="component" value="Chromosome 2"/>
</dbReference>
<accession>A0ACB7X0Q9</accession>
<proteinExistence type="predicted"/>
<evidence type="ECO:0000313" key="2">
    <source>
        <dbReference type="Proteomes" id="UP000828048"/>
    </source>
</evidence>
<evidence type="ECO:0000313" key="1">
    <source>
        <dbReference type="EMBL" id="KAH7834287.1"/>
    </source>
</evidence>
<comment type="caution">
    <text evidence="1">The sequence shown here is derived from an EMBL/GenBank/DDBJ whole genome shotgun (WGS) entry which is preliminary data.</text>
</comment>
<name>A0ACB7X0Q9_9ERIC</name>
<dbReference type="EMBL" id="CM037152">
    <property type="protein sequence ID" value="KAH7834287.1"/>
    <property type="molecule type" value="Genomic_DNA"/>
</dbReference>
<sequence length="187" mass="20330">MASPAAFNIVRAQISPSDEAAATSELIPTPIRPSSRRTRSLSSCSSLPSSSPSIDDSPLFAPTTPLRFTGIPFSWERFPGVPKKQVPKEKDFPSLPLPPARTPKTSPKKSNFQRKYSDKDPFFTALVECSKDNNPGKDLYPIGSSTIFKESRVNRTSSGRFGFISEKASCKSSCGVSESIIFVPRPG</sequence>
<reference evidence="1 2" key="1">
    <citation type="journal article" date="2021" name="Hortic Res">
        <title>High-quality reference genome and annotation aids understanding of berry development for evergreen blueberry (Vaccinium darrowii).</title>
        <authorList>
            <person name="Yu J."/>
            <person name="Hulse-Kemp A.M."/>
            <person name="Babiker E."/>
            <person name="Staton M."/>
        </authorList>
    </citation>
    <scope>NUCLEOTIDE SEQUENCE [LARGE SCALE GENOMIC DNA]</scope>
    <source>
        <strain evidence="2">cv. NJ 8807/NJ 8810</strain>
        <tissue evidence="1">Young leaf</tissue>
    </source>
</reference>